<evidence type="ECO:0000313" key="5">
    <source>
        <dbReference type="EMBL" id="SYZ66497.1"/>
    </source>
</evidence>
<dbReference type="GO" id="GO:0005762">
    <property type="term" value="C:mitochondrial large ribosomal subunit"/>
    <property type="evidence" value="ECO:0007669"/>
    <property type="project" value="TreeGrafter"/>
</dbReference>
<dbReference type="PANTHER" id="PTHR12059:SF5">
    <property type="entry name" value="LARGE RIBOSOMAL SUBUNIT PROTEIN UL23M"/>
    <property type="match status" value="1"/>
</dbReference>
<keyword evidence="2" id="KW-0689">Ribosomal protein</keyword>
<dbReference type="EMBL" id="LS997624">
    <property type="protein sequence ID" value="SYZ66497.1"/>
    <property type="molecule type" value="Genomic_DNA"/>
</dbReference>
<dbReference type="SUPFAM" id="SSF54189">
    <property type="entry name" value="Ribosomal proteins S24e, L23 and L15e"/>
    <property type="match status" value="1"/>
</dbReference>
<evidence type="ECO:0000256" key="4">
    <source>
        <dbReference type="ARBA" id="ARBA00039977"/>
    </source>
</evidence>
<accession>A0A3P3Z8F2</accession>
<dbReference type="InterPro" id="IPR013025">
    <property type="entry name" value="Ribosomal_uL23-like"/>
</dbReference>
<dbReference type="GO" id="GO:0032543">
    <property type="term" value="P:mitochondrial translation"/>
    <property type="evidence" value="ECO:0007669"/>
    <property type="project" value="TreeGrafter"/>
</dbReference>
<evidence type="ECO:0000256" key="1">
    <source>
        <dbReference type="ARBA" id="ARBA00006700"/>
    </source>
</evidence>
<reference evidence="5 6" key="1">
    <citation type="submission" date="2018-09" db="EMBL/GenBank/DDBJ databases">
        <authorList>
            <person name="Peiro R."/>
            <person name="Begona"/>
            <person name="Cbmso G."/>
            <person name="Lopez M."/>
            <person name="Gonzalez S."/>
        </authorList>
    </citation>
    <scope>NUCLEOTIDE SEQUENCE [LARGE SCALE GENOMIC DNA]</scope>
</reference>
<dbReference type="InterPro" id="IPR012678">
    <property type="entry name" value="Ribosomal_uL23/eL15/eS24_sf"/>
</dbReference>
<gene>
    <name evidence="5" type="ORF">LBRM2904_25.0890</name>
</gene>
<protein>
    <recommendedName>
        <fullName evidence="4">Large ribosomal subunit protein uL23m</fullName>
    </recommendedName>
</protein>
<proteinExistence type="inferred from homology"/>
<dbReference type="Proteomes" id="UP000319462">
    <property type="component" value="Chromosome 25"/>
</dbReference>
<dbReference type="AlphaFoldDB" id="A0A3P3Z8F2"/>
<evidence type="ECO:0000256" key="2">
    <source>
        <dbReference type="ARBA" id="ARBA00022980"/>
    </source>
</evidence>
<evidence type="ECO:0000256" key="3">
    <source>
        <dbReference type="ARBA" id="ARBA00023274"/>
    </source>
</evidence>
<dbReference type="InterPro" id="IPR012677">
    <property type="entry name" value="Nucleotide-bd_a/b_plait_sf"/>
</dbReference>
<keyword evidence="3" id="KW-0687">Ribonucleoprotein</keyword>
<dbReference type="FunFam" id="3.30.70.330:FF:000852">
    <property type="entry name" value="Ribosomal protein L23"/>
    <property type="match status" value="1"/>
</dbReference>
<evidence type="ECO:0000313" key="6">
    <source>
        <dbReference type="Proteomes" id="UP000319462"/>
    </source>
</evidence>
<name>A0A3P3Z8F2_LEIBR</name>
<sequence>MPQRAPTHTHTHTRRCISLDMKHLSSPHTISCIVARVTTAIAASRTRSSDVVGGSSSSTATSSLLTAKRGRFYRPLVNQGINLWRSRMGRLHKGWKTWEYDHNVIPDPRPFPEPAVNNYYGRSRIWNPIAGKIGVVNRKAEEWGWPHQRPPQTGLRRSPEYFPYFFSRYFPDVEVRLVLDSVLNNETTRPIFHIPQDMSKQELVNYLKNIYNIDNVVRIRVRNMRGRRFKNEVGEIKSLPDYKMAVVELDSPVSIVFKQIKGTEDTPDNKPQAQLS</sequence>
<organism evidence="5 6">
    <name type="scientific">Leishmania braziliensis MHOM/BR/75/M2904</name>
    <dbReference type="NCBI Taxonomy" id="420245"/>
    <lineage>
        <taxon>Eukaryota</taxon>
        <taxon>Discoba</taxon>
        <taxon>Euglenozoa</taxon>
        <taxon>Kinetoplastea</taxon>
        <taxon>Metakinetoplastina</taxon>
        <taxon>Trypanosomatida</taxon>
        <taxon>Trypanosomatidae</taxon>
        <taxon>Leishmaniinae</taxon>
        <taxon>Leishmania</taxon>
        <taxon>Leishmania braziliensis species complex</taxon>
    </lineage>
</organism>
<dbReference type="GO" id="GO:0003735">
    <property type="term" value="F:structural constituent of ribosome"/>
    <property type="evidence" value="ECO:0007669"/>
    <property type="project" value="InterPro"/>
</dbReference>
<comment type="similarity">
    <text evidence="1">Belongs to the universal ribosomal protein uL23 family.</text>
</comment>
<dbReference type="Gene3D" id="3.30.70.330">
    <property type="match status" value="1"/>
</dbReference>
<dbReference type="PANTHER" id="PTHR12059">
    <property type="entry name" value="RIBOSOMAL PROTEIN L23-RELATED"/>
    <property type="match status" value="1"/>
</dbReference>